<keyword evidence="2" id="KW-0902">Two-component regulatory system</keyword>
<dbReference type="Pfam" id="PF00072">
    <property type="entry name" value="Response_reg"/>
    <property type="match status" value="1"/>
</dbReference>
<dbReference type="InterPro" id="IPR036388">
    <property type="entry name" value="WH-like_DNA-bd_sf"/>
</dbReference>
<keyword evidence="3" id="KW-0805">Transcription regulation</keyword>
<dbReference type="Gene3D" id="3.40.50.2300">
    <property type="match status" value="1"/>
</dbReference>
<dbReference type="InterPro" id="IPR039420">
    <property type="entry name" value="WalR-like"/>
</dbReference>
<protein>
    <submittedName>
        <fullName evidence="10">Response regulator transcription factor</fullName>
    </submittedName>
</protein>
<feature type="DNA-binding region" description="OmpR/PhoB-type" evidence="7">
    <location>
        <begin position="125"/>
        <end position="222"/>
    </location>
</feature>
<evidence type="ECO:0000256" key="1">
    <source>
        <dbReference type="ARBA" id="ARBA00022553"/>
    </source>
</evidence>
<gene>
    <name evidence="10" type="ORF">L2764_19245</name>
</gene>
<dbReference type="InterPro" id="IPR016032">
    <property type="entry name" value="Sig_transdc_resp-reg_C-effctor"/>
</dbReference>
<dbReference type="PANTHER" id="PTHR48111:SF22">
    <property type="entry name" value="REGULATOR OF RPOS"/>
    <property type="match status" value="1"/>
</dbReference>
<keyword evidence="11" id="KW-1185">Reference proteome</keyword>
<evidence type="ECO:0000256" key="7">
    <source>
        <dbReference type="PROSITE-ProRule" id="PRU01091"/>
    </source>
</evidence>
<dbReference type="EMBL" id="JAKIKS010000094">
    <property type="protein sequence ID" value="MCL1126563.1"/>
    <property type="molecule type" value="Genomic_DNA"/>
</dbReference>
<accession>A0ABT0LFU8</accession>
<dbReference type="SUPFAM" id="SSF52172">
    <property type="entry name" value="CheY-like"/>
    <property type="match status" value="1"/>
</dbReference>
<keyword evidence="4 7" id="KW-0238">DNA-binding</keyword>
<dbReference type="PROSITE" id="PS51755">
    <property type="entry name" value="OMPR_PHOB"/>
    <property type="match status" value="1"/>
</dbReference>
<evidence type="ECO:0000259" key="8">
    <source>
        <dbReference type="PROSITE" id="PS50110"/>
    </source>
</evidence>
<keyword evidence="1 6" id="KW-0597">Phosphoprotein</keyword>
<evidence type="ECO:0000256" key="6">
    <source>
        <dbReference type="PROSITE-ProRule" id="PRU00169"/>
    </source>
</evidence>
<feature type="modified residue" description="4-aspartylphosphate" evidence="6">
    <location>
        <position position="53"/>
    </location>
</feature>
<feature type="domain" description="OmpR/PhoB-type" evidence="9">
    <location>
        <begin position="125"/>
        <end position="222"/>
    </location>
</feature>
<dbReference type="Gene3D" id="6.10.250.690">
    <property type="match status" value="1"/>
</dbReference>
<dbReference type="SMART" id="SM00448">
    <property type="entry name" value="REC"/>
    <property type="match status" value="1"/>
</dbReference>
<evidence type="ECO:0000256" key="2">
    <source>
        <dbReference type="ARBA" id="ARBA00023012"/>
    </source>
</evidence>
<dbReference type="PROSITE" id="PS50110">
    <property type="entry name" value="RESPONSE_REGULATORY"/>
    <property type="match status" value="1"/>
</dbReference>
<evidence type="ECO:0000313" key="11">
    <source>
        <dbReference type="Proteomes" id="UP001203423"/>
    </source>
</evidence>
<evidence type="ECO:0000256" key="5">
    <source>
        <dbReference type="ARBA" id="ARBA00023163"/>
    </source>
</evidence>
<dbReference type="SMART" id="SM00862">
    <property type="entry name" value="Trans_reg_C"/>
    <property type="match status" value="1"/>
</dbReference>
<evidence type="ECO:0000256" key="4">
    <source>
        <dbReference type="ARBA" id="ARBA00023125"/>
    </source>
</evidence>
<keyword evidence="5" id="KW-0804">Transcription</keyword>
<feature type="domain" description="Response regulatory" evidence="8">
    <location>
        <begin position="4"/>
        <end position="118"/>
    </location>
</feature>
<dbReference type="PANTHER" id="PTHR48111">
    <property type="entry name" value="REGULATOR OF RPOS"/>
    <property type="match status" value="1"/>
</dbReference>
<dbReference type="Gene3D" id="1.10.10.10">
    <property type="entry name" value="Winged helix-like DNA-binding domain superfamily/Winged helix DNA-binding domain"/>
    <property type="match status" value="1"/>
</dbReference>
<evidence type="ECO:0000259" key="9">
    <source>
        <dbReference type="PROSITE" id="PS51755"/>
    </source>
</evidence>
<organism evidence="10 11">
    <name type="scientific">Shewanella surugensis</name>
    <dbReference type="NCBI Taxonomy" id="212020"/>
    <lineage>
        <taxon>Bacteria</taxon>
        <taxon>Pseudomonadati</taxon>
        <taxon>Pseudomonadota</taxon>
        <taxon>Gammaproteobacteria</taxon>
        <taxon>Alteromonadales</taxon>
        <taxon>Shewanellaceae</taxon>
        <taxon>Shewanella</taxon>
    </lineage>
</organism>
<sequence length="228" mass="25709">MMLNLLLVEDDLDLAATIIDYFELESMQCDHASNGLAGLHFIEQNSYQALIIDINLPKMDGLTLCNTIRQQGIDTPVLMLTARDSLDNKLEGFQSGADDYLIKPFAMAELIVRIQTLSKRRSGQVKRLSLADLEIDLSEKKAYRHNEPLKLSPTAFRILEMLLRASPKPVSRTDIMQAVWGDNQPDSNSLKVHIHHLRKQLDSQHSPSLLQTVPSYGFALRLNTVNTK</sequence>
<reference evidence="10 11" key="1">
    <citation type="submission" date="2022-01" db="EMBL/GenBank/DDBJ databases">
        <title>Whole genome-based taxonomy of the Shewanellaceae.</title>
        <authorList>
            <person name="Martin-Rodriguez A.J."/>
        </authorList>
    </citation>
    <scope>NUCLEOTIDE SEQUENCE [LARGE SCALE GENOMIC DNA]</scope>
    <source>
        <strain evidence="10 11">DSM 17177</strain>
    </source>
</reference>
<dbReference type="InterPro" id="IPR001867">
    <property type="entry name" value="OmpR/PhoB-type_DNA-bd"/>
</dbReference>
<proteinExistence type="predicted"/>
<dbReference type="Proteomes" id="UP001203423">
    <property type="component" value="Unassembled WGS sequence"/>
</dbReference>
<dbReference type="SUPFAM" id="SSF46894">
    <property type="entry name" value="C-terminal effector domain of the bipartite response regulators"/>
    <property type="match status" value="1"/>
</dbReference>
<dbReference type="Pfam" id="PF00486">
    <property type="entry name" value="Trans_reg_C"/>
    <property type="match status" value="1"/>
</dbReference>
<comment type="caution">
    <text evidence="10">The sequence shown here is derived from an EMBL/GenBank/DDBJ whole genome shotgun (WGS) entry which is preliminary data.</text>
</comment>
<name>A0ABT0LFU8_9GAMM</name>
<dbReference type="InterPro" id="IPR001789">
    <property type="entry name" value="Sig_transdc_resp-reg_receiver"/>
</dbReference>
<dbReference type="CDD" id="cd00383">
    <property type="entry name" value="trans_reg_C"/>
    <property type="match status" value="1"/>
</dbReference>
<evidence type="ECO:0000256" key="3">
    <source>
        <dbReference type="ARBA" id="ARBA00023015"/>
    </source>
</evidence>
<dbReference type="InterPro" id="IPR011006">
    <property type="entry name" value="CheY-like_superfamily"/>
</dbReference>
<evidence type="ECO:0000313" key="10">
    <source>
        <dbReference type="EMBL" id="MCL1126563.1"/>
    </source>
</evidence>